<feature type="non-terminal residue" evidence="3">
    <location>
        <position position="1"/>
    </location>
</feature>
<evidence type="ECO:0000256" key="1">
    <source>
        <dbReference type="SAM" id="MobiDB-lite"/>
    </source>
</evidence>
<feature type="compositionally biased region" description="Low complexity" evidence="1">
    <location>
        <begin position="396"/>
        <end position="410"/>
    </location>
</feature>
<evidence type="ECO:0000256" key="2">
    <source>
        <dbReference type="SAM" id="Phobius"/>
    </source>
</evidence>
<feature type="transmembrane region" description="Helical" evidence="2">
    <location>
        <begin position="256"/>
        <end position="280"/>
    </location>
</feature>
<keyword evidence="2" id="KW-1133">Transmembrane helix</keyword>
<proteinExistence type="predicted"/>
<dbReference type="OrthoDB" id="28755at2759"/>
<feature type="region of interest" description="Disordered" evidence="1">
    <location>
        <begin position="32"/>
        <end position="51"/>
    </location>
</feature>
<sequence>MPDHEEDRALRAADELLAEDELRTPFQHQFPHRRASSIGHVPPPTTNAPAAAPRDLIASLTAAVLASTLATHQLRRVARHSRLTVLAFPLLHYGTLGAIGLALGCLRPRGAFGGGARIALGRGSDSGRAGGERGSKRLMGLAGASSAIAFALRLWSARWSDQKLCEALDLFVLPTLLVLAPYLAPILSPCSLLPQPVPSTLLSTCAFTTFLVGFALIGVPATAAGLVCALLRLPMEALSLLLVKEGLSDEGRAGDFLMGSAAIACITSLVTLPLVLVFPARDALPTLDSSTYLSTLFALAISVLAEIALLVTLHLFSQPLTAAGTLFTRNFLLLVTSTFGRDGVSLRENWMQIVFVCAFGSAAVAWADPEISSAVRGISSKGPAGYELLNSNGHLPMSSPSRPSSPSLNHPSPPPNVRKPSSDRTTQQSATSPRPSFLAFLPFIPLLVHVLQAPATSSSLSAACSYLPPSVRSTFCHLTTPILTPHTVDVVVSYYDESLETTQKHLADIRAIEFVAKRSSRVVIYNKGARSEKEIRQGLQLKEKDEVVPLENVGREGATYLKHILLHYNATLAALSPDASVSLPASPSFASALAHLQRTVLADHTFFLQPHLAWGHIAAPRLQLMGPDTGFAHFGPYIKGQCGQDKGIGIGFPVVKELFNIFVGEICPPTGQTVRPHDAFSLDSFRGEADMTLQNPTQIAWSAQFAVSKHRILANSYERYAHLDELMEAPVGHWIHDMWGPNESGGPSNPAVGHSVERAWPTIFGCWDPRIADECPDDVAERDKCQCLDS</sequence>
<protein>
    <submittedName>
        <fullName evidence="3">SPOSA6832_03003-mRNA-1:cds</fullName>
    </submittedName>
</protein>
<dbReference type="Proteomes" id="UP000243876">
    <property type="component" value="Unassembled WGS sequence"/>
</dbReference>
<feature type="transmembrane region" description="Helical" evidence="2">
    <location>
        <begin position="167"/>
        <end position="187"/>
    </location>
</feature>
<reference evidence="4" key="1">
    <citation type="submission" date="2015-02" db="EMBL/GenBank/DDBJ databases">
        <authorList>
            <person name="Gon?alves P."/>
        </authorList>
    </citation>
    <scope>NUCLEOTIDE SEQUENCE [LARGE SCALE GENOMIC DNA]</scope>
</reference>
<feature type="region of interest" description="Disordered" evidence="1">
    <location>
        <begin position="395"/>
        <end position="432"/>
    </location>
</feature>
<feature type="transmembrane region" description="Helical" evidence="2">
    <location>
        <begin position="292"/>
        <end position="313"/>
    </location>
</feature>
<feature type="transmembrane region" description="Helical" evidence="2">
    <location>
        <begin position="207"/>
        <end position="235"/>
    </location>
</feature>
<name>A0A0D6EN58_SPOSA</name>
<dbReference type="EMBL" id="CENE01000013">
    <property type="protein sequence ID" value="CEQ41311.1"/>
    <property type="molecule type" value="Genomic_DNA"/>
</dbReference>
<evidence type="ECO:0000313" key="3">
    <source>
        <dbReference type="EMBL" id="CEQ41311.1"/>
    </source>
</evidence>
<keyword evidence="2" id="KW-0812">Transmembrane</keyword>
<dbReference type="AlphaFoldDB" id="A0A0D6EN58"/>
<evidence type="ECO:0000313" key="4">
    <source>
        <dbReference type="Proteomes" id="UP000243876"/>
    </source>
</evidence>
<accession>A0A0D6EN58</accession>
<dbReference type="PANTHER" id="PTHR37490:SF1">
    <property type="entry name" value="GLYCOSYLTRANSFERASE 2-LIKE DOMAIN-CONTAINING PROTEIN"/>
    <property type="match status" value="1"/>
</dbReference>
<keyword evidence="4" id="KW-1185">Reference proteome</keyword>
<feature type="transmembrane region" description="Helical" evidence="2">
    <location>
        <begin position="83"/>
        <end position="103"/>
    </location>
</feature>
<feature type="compositionally biased region" description="Polar residues" evidence="1">
    <location>
        <begin position="423"/>
        <end position="432"/>
    </location>
</feature>
<gene>
    <name evidence="3" type="primary">SPOSA6832_03003</name>
</gene>
<dbReference type="PANTHER" id="PTHR37490">
    <property type="entry name" value="EXPRESSED PROTEIN"/>
    <property type="match status" value="1"/>
</dbReference>
<feature type="transmembrane region" description="Helical" evidence="2">
    <location>
        <begin position="138"/>
        <end position="155"/>
    </location>
</feature>
<keyword evidence="2" id="KW-0472">Membrane</keyword>
<organism evidence="3 4">
    <name type="scientific">Sporidiobolus salmonicolor</name>
    <name type="common">Yeast-like fungus</name>
    <name type="synonym">Sporobolomyces salmonicolor</name>
    <dbReference type="NCBI Taxonomy" id="5005"/>
    <lineage>
        <taxon>Eukaryota</taxon>
        <taxon>Fungi</taxon>
        <taxon>Dikarya</taxon>
        <taxon>Basidiomycota</taxon>
        <taxon>Pucciniomycotina</taxon>
        <taxon>Microbotryomycetes</taxon>
        <taxon>Sporidiobolales</taxon>
        <taxon>Sporidiobolaceae</taxon>
        <taxon>Sporobolomyces</taxon>
    </lineage>
</organism>